<keyword evidence="2" id="KW-0418">Kinase</keyword>
<reference evidence="6 7" key="1">
    <citation type="submission" date="2018-01" db="EMBL/GenBank/DDBJ databases">
        <title>Draft genome sequence of Jiangella sp. GTF31.</title>
        <authorList>
            <person name="Sahin N."/>
            <person name="Ay H."/>
            <person name="Saygin H."/>
        </authorList>
    </citation>
    <scope>NUCLEOTIDE SEQUENCE [LARGE SCALE GENOMIC DNA]</scope>
    <source>
        <strain evidence="6 7">GTF31</strain>
    </source>
</reference>
<protein>
    <recommendedName>
        <fullName evidence="5">Signal transduction histidine kinase subgroup 3 dimerisation and phosphoacceptor domain-containing protein</fullName>
    </recommendedName>
</protein>
<dbReference type="Gene3D" id="3.30.565.10">
    <property type="entry name" value="Histidine kinase-like ATPase, C-terminal domain"/>
    <property type="match status" value="1"/>
</dbReference>
<dbReference type="GO" id="GO:0016020">
    <property type="term" value="C:membrane"/>
    <property type="evidence" value="ECO:0007669"/>
    <property type="project" value="InterPro"/>
</dbReference>
<evidence type="ECO:0000256" key="4">
    <source>
        <dbReference type="SAM" id="Phobius"/>
    </source>
</evidence>
<keyword evidence="7" id="KW-1185">Reference proteome</keyword>
<dbReference type="InterPro" id="IPR050482">
    <property type="entry name" value="Sensor_HK_TwoCompSys"/>
</dbReference>
<evidence type="ECO:0000256" key="1">
    <source>
        <dbReference type="ARBA" id="ARBA00022679"/>
    </source>
</evidence>
<dbReference type="CDD" id="cd16917">
    <property type="entry name" value="HATPase_UhpB-NarQ-NarX-like"/>
    <property type="match status" value="1"/>
</dbReference>
<dbReference type="PANTHER" id="PTHR24421:SF63">
    <property type="entry name" value="SENSOR HISTIDINE KINASE DESK"/>
    <property type="match status" value="1"/>
</dbReference>
<evidence type="ECO:0000313" key="6">
    <source>
        <dbReference type="EMBL" id="PZF86228.1"/>
    </source>
</evidence>
<feature type="transmembrane region" description="Helical" evidence="4">
    <location>
        <begin position="73"/>
        <end position="92"/>
    </location>
</feature>
<evidence type="ECO:0000259" key="5">
    <source>
        <dbReference type="Pfam" id="PF07730"/>
    </source>
</evidence>
<keyword evidence="4" id="KW-1133">Transmembrane helix</keyword>
<dbReference type="InterPro" id="IPR011712">
    <property type="entry name" value="Sig_transdc_His_kin_sub3_dim/P"/>
</dbReference>
<feature type="domain" description="Signal transduction histidine kinase subgroup 3 dimerisation and phosphoacceptor" evidence="5">
    <location>
        <begin position="186"/>
        <end position="247"/>
    </location>
</feature>
<proteinExistence type="predicted"/>
<keyword evidence="3" id="KW-0902">Two-component regulatory system</keyword>
<evidence type="ECO:0000256" key="3">
    <source>
        <dbReference type="ARBA" id="ARBA00023012"/>
    </source>
</evidence>
<feature type="transmembrane region" description="Helical" evidence="4">
    <location>
        <begin position="12"/>
        <end position="29"/>
    </location>
</feature>
<feature type="transmembrane region" description="Helical" evidence="4">
    <location>
        <begin position="144"/>
        <end position="168"/>
    </location>
</feature>
<gene>
    <name evidence="6" type="ORF">C1I92_01640</name>
</gene>
<keyword evidence="4" id="KW-0472">Membrane</keyword>
<dbReference type="AlphaFoldDB" id="A0A2W2C297"/>
<organism evidence="6 7">
    <name type="scientific">Jiangella anatolica</name>
    <dbReference type="NCBI Taxonomy" id="2670374"/>
    <lineage>
        <taxon>Bacteria</taxon>
        <taxon>Bacillati</taxon>
        <taxon>Actinomycetota</taxon>
        <taxon>Actinomycetes</taxon>
        <taxon>Jiangellales</taxon>
        <taxon>Jiangellaceae</taxon>
        <taxon>Jiangella</taxon>
    </lineage>
</organism>
<dbReference type="Pfam" id="PF07730">
    <property type="entry name" value="HisKA_3"/>
    <property type="match status" value="1"/>
</dbReference>
<comment type="caution">
    <text evidence="6">The sequence shown here is derived from an EMBL/GenBank/DDBJ whole genome shotgun (WGS) entry which is preliminary data.</text>
</comment>
<dbReference type="PANTHER" id="PTHR24421">
    <property type="entry name" value="NITRATE/NITRITE SENSOR PROTEIN NARX-RELATED"/>
    <property type="match status" value="1"/>
</dbReference>
<keyword evidence="1" id="KW-0808">Transferase</keyword>
<keyword evidence="4" id="KW-0812">Transmembrane</keyword>
<feature type="transmembrane region" description="Helical" evidence="4">
    <location>
        <begin position="98"/>
        <end position="123"/>
    </location>
</feature>
<dbReference type="Gene3D" id="1.20.5.1930">
    <property type="match status" value="1"/>
</dbReference>
<dbReference type="EMBL" id="POTW01000003">
    <property type="protein sequence ID" value="PZF86228.1"/>
    <property type="molecule type" value="Genomic_DNA"/>
</dbReference>
<dbReference type="SUPFAM" id="SSF55874">
    <property type="entry name" value="ATPase domain of HSP90 chaperone/DNA topoisomerase II/histidine kinase"/>
    <property type="match status" value="1"/>
</dbReference>
<dbReference type="GO" id="GO:0000155">
    <property type="term" value="F:phosphorelay sensor kinase activity"/>
    <property type="evidence" value="ECO:0007669"/>
    <property type="project" value="InterPro"/>
</dbReference>
<feature type="transmembrane region" description="Helical" evidence="4">
    <location>
        <begin position="41"/>
        <end position="66"/>
    </location>
</feature>
<dbReference type="InterPro" id="IPR036890">
    <property type="entry name" value="HATPase_C_sf"/>
</dbReference>
<dbReference type="GO" id="GO:0046983">
    <property type="term" value="F:protein dimerization activity"/>
    <property type="evidence" value="ECO:0007669"/>
    <property type="project" value="InterPro"/>
</dbReference>
<dbReference type="Proteomes" id="UP000248764">
    <property type="component" value="Unassembled WGS sequence"/>
</dbReference>
<evidence type="ECO:0000313" key="7">
    <source>
        <dbReference type="Proteomes" id="UP000248764"/>
    </source>
</evidence>
<accession>A0A2W2C297</accession>
<sequence length="378" mass="38974">MRMPDLTIARRVVLAILLGNSVWVLIIPWRTVDPPTPMAEVAFAAGLLAAAVAIGLMLRAAAWALVQARRTPAAAAVLVTLALWWPAFAWAGDDQAPWAWLAGMVAGAVALAMPWIVAAGVLAAFTVAATAGALAHDASVLRELLTLGGAAAAVVVMLNALIWLLGLLHSSERARESEAALAVAEERLRMSRELHDLLGHRLTVIALKAELAAGLTGADPERARAESDEIRQVAAATLGEVRRAVQGETTTDLRHQLESARLVLSSAGVRMDVALDPLPLTAAESALLAAVVREGVTNVLRHARATEVRISLAVMPGGRTLGFVDDGSGAGSVGAGPDGDRPGGTGLAGLAVRCADLGATLTAGPVDGGFELRVDLPA</sequence>
<name>A0A2W2C297_9ACTN</name>
<evidence type="ECO:0000256" key="2">
    <source>
        <dbReference type="ARBA" id="ARBA00022777"/>
    </source>
</evidence>